<reference evidence="1 2" key="1">
    <citation type="journal article" date="2012" name="J. Bacteriol.">
        <title>Genome Sequence of Nitratireductor indicus Type Strain C115.</title>
        <authorList>
            <person name="Lai Q."/>
            <person name="Li G."/>
            <person name="Yu Z."/>
            <person name="Shao Z."/>
        </authorList>
    </citation>
    <scope>NUCLEOTIDE SEQUENCE [LARGE SCALE GENOMIC DNA]</scope>
    <source>
        <strain evidence="1 2">C115</strain>
    </source>
</reference>
<evidence type="ECO:0000313" key="1">
    <source>
        <dbReference type="EMBL" id="EKF40796.1"/>
    </source>
</evidence>
<organism evidence="1 2">
    <name type="scientific">Nitratireductor indicus C115</name>
    <dbReference type="NCBI Taxonomy" id="1231190"/>
    <lineage>
        <taxon>Bacteria</taxon>
        <taxon>Pseudomonadati</taxon>
        <taxon>Pseudomonadota</taxon>
        <taxon>Alphaproteobacteria</taxon>
        <taxon>Hyphomicrobiales</taxon>
        <taxon>Phyllobacteriaceae</taxon>
        <taxon>Nitratireductor</taxon>
    </lineage>
</organism>
<sequence>MVLIATSSLKQHGYKMVRFTRAPPLFWQRRRIDLVARFFGFKRLARKKFPARFQWVQGWEPSLTFFFRSRKTCGKDLWWIISVPGPVDHDLAASLIATGPASRIYGKPGNWLKNDKALIGAGRPCRIRALLR</sequence>
<gene>
    <name evidence="1" type="ORF">NA8A_19363</name>
</gene>
<dbReference type="AlphaFoldDB" id="K2P0E2"/>
<protein>
    <submittedName>
        <fullName evidence="1">Uncharacterized protein</fullName>
    </submittedName>
</protein>
<comment type="caution">
    <text evidence="1">The sequence shown here is derived from an EMBL/GenBank/DDBJ whole genome shotgun (WGS) entry which is preliminary data.</text>
</comment>
<proteinExistence type="predicted"/>
<dbReference type="Proteomes" id="UP000007374">
    <property type="component" value="Unassembled WGS sequence"/>
</dbReference>
<dbReference type="EMBL" id="AMSI01000015">
    <property type="protein sequence ID" value="EKF40796.1"/>
    <property type="molecule type" value="Genomic_DNA"/>
</dbReference>
<accession>K2P0E2</accession>
<keyword evidence="2" id="KW-1185">Reference proteome</keyword>
<name>K2P0E2_9HYPH</name>
<evidence type="ECO:0000313" key="2">
    <source>
        <dbReference type="Proteomes" id="UP000007374"/>
    </source>
</evidence>